<evidence type="ECO:0000313" key="6">
    <source>
        <dbReference type="Proteomes" id="UP000004018"/>
    </source>
</evidence>
<dbReference type="EMBL" id="AFIJ01000032">
    <property type="protein sequence ID" value="EGL39885.1"/>
    <property type="molecule type" value="Genomic_DNA"/>
</dbReference>
<evidence type="ECO:0000313" key="3">
    <source>
        <dbReference type="EMBL" id="EFD93957.1"/>
    </source>
</evidence>
<dbReference type="AlphaFoldDB" id="D3LV29"/>
<sequence length="264" mass="30306">MYIQTFFVIFRLLFYNKNGDFMEECRYRVSDFEGPLDLLLYLIEKNKVDIYNIPIVDITDQFNEYVRELDGFDINYASKFFVMAATLLQIKSRFLLPKSGAAEAAPEEDLQAELVRQLVEYKQMKQAAVQVRQFWRQRSLMLAREGTPLLQQSVFSGTITVQSLYTAFCTVYEASARKKTPVVQLQREIYSVEESMRRIIGYLRDIGGPVTVLSVFRLCRSKVELIVVFLAVLELLKCGQCRTVCVGKDGNTVALQYGGEETGK</sequence>
<evidence type="ECO:0000256" key="2">
    <source>
        <dbReference type="ARBA" id="ARBA00044777"/>
    </source>
</evidence>
<dbReference type="STRING" id="699218.HMPREF0889_0356"/>
<proteinExistence type="predicted"/>
<dbReference type="InterPro" id="IPR003768">
    <property type="entry name" value="ScpA"/>
</dbReference>
<reference evidence="4 6" key="3">
    <citation type="submission" date="2011-04" db="EMBL/GenBank/DDBJ databases">
        <authorList>
            <person name="Harkins D.M."/>
            <person name="Madupu R."/>
            <person name="Durkin A.S."/>
            <person name="Torralba M."/>
            <person name="Methe B."/>
            <person name="Sutton G.G."/>
            <person name="Nelson K.E."/>
        </authorList>
    </citation>
    <scope>NUCLEOTIDE SEQUENCE [LARGE SCALE GENOMIC DNA]</scope>
    <source>
        <strain evidence="4 6">UPII 199-6</strain>
    </source>
</reference>
<keyword evidence="1" id="KW-0159">Chromosome partition</keyword>
<evidence type="ECO:0000256" key="1">
    <source>
        <dbReference type="ARBA" id="ARBA00022829"/>
    </source>
</evidence>
<comment type="caution">
    <text evidence="3">The sequence shown here is derived from an EMBL/GenBank/DDBJ whole genome shotgun (WGS) entry which is preliminary data.</text>
</comment>
<name>D3LV29_9FIRM</name>
<dbReference type="PANTHER" id="PTHR33969">
    <property type="entry name" value="SEGREGATION AND CONDENSATION PROTEIN A"/>
    <property type="match status" value="1"/>
</dbReference>
<keyword evidence="6" id="KW-1185">Reference proteome</keyword>
<dbReference type="PANTHER" id="PTHR33969:SF2">
    <property type="entry name" value="SEGREGATION AND CONDENSATION PROTEIN A"/>
    <property type="match status" value="1"/>
</dbReference>
<reference evidence="5" key="1">
    <citation type="submission" date="2009-12" db="EMBL/GenBank/DDBJ databases">
        <title>Sequence of Clostridiales genomosp. BVAB3 str. UPII9-5.</title>
        <authorList>
            <person name="Madupu R."/>
            <person name="Durkin A.S."/>
            <person name="Torralba M."/>
            <person name="Methe B."/>
            <person name="Sutton G.G."/>
            <person name="Strausberg R.L."/>
            <person name="Nelson K.E."/>
        </authorList>
    </citation>
    <scope>NUCLEOTIDE SEQUENCE [LARGE SCALE GENOMIC DNA]</scope>
    <source>
        <strain evidence="5">28L</strain>
    </source>
</reference>
<dbReference type="RefSeq" id="WP_007391257.1">
    <property type="nucleotide sequence ID" value="NZ_ADGP01000020.1"/>
</dbReference>
<dbReference type="GO" id="GO:0007059">
    <property type="term" value="P:chromosome segregation"/>
    <property type="evidence" value="ECO:0007669"/>
    <property type="project" value="UniProtKB-KW"/>
</dbReference>
<dbReference type="Proteomes" id="UP000003242">
    <property type="component" value="Unassembled WGS sequence"/>
</dbReference>
<dbReference type="eggNOG" id="COG1354">
    <property type="taxonomic scope" value="Bacteria"/>
</dbReference>
<protein>
    <recommendedName>
        <fullName evidence="2">Segregation and condensation protein A</fullName>
    </recommendedName>
</protein>
<evidence type="ECO:0000313" key="5">
    <source>
        <dbReference type="Proteomes" id="UP000003242"/>
    </source>
</evidence>
<evidence type="ECO:0000313" key="4">
    <source>
        <dbReference type="EMBL" id="EGL39885.1"/>
    </source>
</evidence>
<dbReference type="Proteomes" id="UP000004018">
    <property type="component" value="Unassembled WGS sequence"/>
</dbReference>
<dbReference type="Pfam" id="PF02616">
    <property type="entry name" value="SMC_ScpA"/>
    <property type="match status" value="1"/>
</dbReference>
<dbReference type="Gene3D" id="6.10.250.2410">
    <property type="match status" value="1"/>
</dbReference>
<dbReference type="EMBL" id="ADGP01000020">
    <property type="protein sequence ID" value="EFD93957.1"/>
    <property type="molecule type" value="Genomic_DNA"/>
</dbReference>
<gene>
    <name evidence="3" type="ORF">HMPREF0889_0356</name>
    <name evidence="4" type="ORF">HMPREF1039_0368</name>
</gene>
<reference evidence="3" key="2">
    <citation type="submission" date="2009-12" db="EMBL/GenBank/DDBJ databases">
        <authorList>
            <person name="Madupu R."/>
            <person name="Durkin A.S."/>
            <person name="Torralba M."/>
            <person name="Methe B."/>
            <person name="Sutton G.G."/>
            <person name="Strausberg R.L."/>
            <person name="Nelson K.E."/>
        </authorList>
    </citation>
    <scope>NUCLEOTIDE SEQUENCE</scope>
    <source>
        <strain evidence="3">28L</strain>
    </source>
</reference>
<organism evidence="3 5">
    <name type="scientific">Megasphaera lornae</name>
    <dbReference type="NCBI Taxonomy" id="1000568"/>
    <lineage>
        <taxon>Bacteria</taxon>
        <taxon>Bacillati</taxon>
        <taxon>Bacillota</taxon>
        <taxon>Negativicutes</taxon>
        <taxon>Veillonellales</taxon>
        <taxon>Veillonellaceae</taxon>
        <taxon>Megasphaera</taxon>
    </lineage>
</organism>
<dbReference type="OrthoDB" id="9811016at2"/>
<accession>D3LV29</accession>